<dbReference type="PANTHER" id="PTHR43546:SF9">
    <property type="entry name" value="L-ASCORBATE-6-PHOSPHATE LACTONASE ULAG-RELATED"/>
    <property type="match status" value="1"/>
</dbReference>
<accession>A0A645G0D7</accession>
<dbReference type="EMBL" id="VSSQ01067774">
    <property type="protein sequence ID" value="MPN20105.1"/>
    <property type="molecule type" value="Genomic_DNA"/>
</dbReference>
<dbReference type="Gene3D" id="3.60.15.10">
    <property type="entry name" value="Ribonuclease Z/Hydroxyacylglutathione hydrolase-like"/>
    <property type="match status" value="1"/>
</dbReference>
<gene>
    <name evidence="2" type="ORF">SDC9_167482</name>
</gene>
<dbReference type="InterPro" id="IPR050114">
    <property type="entry name" value="UPF0173_UPF0282_UlaG_hydrolase"/>
</dbReference>
<dbReference type="PANTHER" id="PTHR43546">
    <property type="entry name" value="UPF0173 METAL-DEPENDENT HYDROLASE MJ1163-RELATED"/>
    <property type="match status" value="1"/>
</dbReference>
<protein>
    <recommendedName>
        <fullName evidence="3">Metallo-beta-lactamase domain-containing protein</fullName>
    </recommendedName>
</protein>
<proteinExistence type="predicted"/>
<dbReference type="AlphaFoldDB" id="A0A645G0D7"/>
<keyword evidence="1" id="KW-0378">Hydrolase</keyword>
<dbReference type="InterPro" id="IPR036866">
    <property type="entry name" value="RibonucZ/Hydroxyglut_hydro"/>
</dbReference>
<evidence type="ECO:0008006" key="3">
    <source>
        <dbReference type="Google" id="ProtNLM"/>
    </source>
</evidence>
<reference evidence="2" key="1">
    <citation type="submission" date="2019-08" db="EMBL/GenBank/DDBJ databases">
        <authorList>
            <person name="Kucharzyk K."/>
            <person name="Murdoch R.W."/>
            <person name="Higgins S."/>
            <person name="Loffler F."/>
        </authorList>
    </citation>
    <scope>NUCLEOTIDE SEQUENCE</scope>
</reference>
<sequence length="147" mass="16409">MPVHETVRWSGFCIMRTGGRHGHGEIGEKMGPVAGYVLQADDEPCLYIAGDTVWCPEVGAALTAYQPEYILLFGGEACFNEGRPITMGSRDIYEVATRARLAKLAVVHMEAFNHCLLRRDELQAFLQEWGLLKQVCIPKDGAFFFDI</sequence>
<evidence type="ECO:0000313" key="2">
    <source>
        <dbReference type="EMBL" id="MPN20105.1"/>
    </source>
</evidence>
<comment type="caution">
    <text evidence="2">The sequence shown here is derived from an EMBL/GenBank/DDBJ whole genome shotgun (WGS) entry which is preliminary data.</text>
</comment>
<name>A0A645G0D7_9ZZZZ</name>
<dbReference type="SUPFAM" id="SSF56281">
    <property type="entry name" value="Metallo-hydrolase/oxidoreductase"/>
    <property type="match status" value="1"/>
</dbReference>
<organism evidence="2">
    <name type="scientific">bioreactor metagenome</name>
    <dbReference type="NCBI Taxonomy" id="1076179"/>
    <lineage>
        <taxon>unclassified sequences</taxon>
        <taxon>metagenomes</taxon>
        <taxon>ecological metagenomes</taxon>
    </lineage>
</organism>
<dbReference type="GO" id="GO:0016787">
    <property type="term" value="F:hydrolase activity"/>
    <property type="evidence" value="ECO:0007669"/>
    <property type="project" value="UniProtKB-KW"/>
</dbReference>
<evidence type="ECO:0000256" key="1">
    <source>
        <dbReference type="ARBA" id="ARBA00022801"/>
    </source>
</evidence>